<dbReference type="EMBL" id="FQXJ01000004">
    <property type="protein sequence ID" value="SHH74840.1"/>
    <property type="molecule type" value="Genomic_DNA"/>
</dbReference>
<protein>
    <submittedName>
        <fullName evidence="1">Uncharacterized protein</fullName>
    </submittedName>
</protein>
<gene>
    <name evidence="1" type="ORF">SAMN02746098_01357</name>
</gene>
<dbReference type="Proteomes" id="UP000183954">
    <property type="component" value="Unassembled WGS sequence"/>
</dbReference>
<evidence type="ECO:0000313" key="2">
    <source>
        <dbReference type="Proteomes" id="UP000183954"/>
    </source>
</evidence>
<sequence>MGKLYFYSKMEATSGLPLVFLSSKMKEGDRLAFILDETKKSIRGVMGALKPSSSIDINEAIELAKIERAIEIDSRLKELEDE</sequence>
<evidence type="ECO:0000313" key="1">
    <source>
        <dbReference type="EMBL" id="SHH74840.1"/>
    </source>
</evidence>
<dbReference type="AlphaFoldDB" id="A0A1M5VI12"/>
<reference evidence="2" key="1">
    <citation type="submission" date="2016-11" db="EMBL/GenBank/DDBJ databases">
        <authorList>
            <person name="Varghese N."/>
            <person name="Submissions S."/>
        </authorList>
    </citation>
    <scope>NUCLEOTIDE SEQUENCE [LARGE SCALE GENOMIC DNA]</scope>
    <source>
        <strain evidence="2">DSM 15449</strain>
    </source>
</reference>
<keyword evidence="2" id="KW-1185">Reference proteome</keyword>
<dbReference type="STRING" id="1121420.SAMN02746098_01357"/>
<proteinExistence type="predicted"/>
<name>A0A1M5VI12_9FIRM</name>
<organism evidence="1 2">
    <name type="scientific">Desulfosporosinus lacus DSM 15449</name>
    <dbReference type="NCBI Taxonomy" id="1121420"/>
    <lineage>
        <taxon>Bacteria</taxon>
        <taxon>Bacillati</taxon>
        <taxon>Bacillota</taxon>
        <taxon>Clostridia</taxon>
        <taxon>Eubacteriales</taxon>
        <taxon>Desulfitobacteriaceae</taxon>
        <taxon>Desulfosporosinus</taxon>
    </lineage>
</organism>
<accession>A0A1M5VI12</accession>